<dbReference type="SUPFAM" id="SSF52540">
    <property type="entry name" value="P-loop containing nucleoside triphosphate hydrolases"/>
    <property type="match status" value="1"/>
</dbReference>
<organism evidence="2 3">
    <name type="scientific">Cellulophaga baltica</name>
    <dbReference type="NCBI Taxonomy" id="76594"/>
    <lineage>
        <taxon>Bacteria</taxon>
        <taxon>Pseudomonadati</taxon>
        <taxon>Bacteroidota</taxon>
        <taxon>Flavobacteriia</taxon>
        <taxon>Flavobacteriales</taxon>
        <taxon>Flavobacteriaceae</taxon>
        <taxon>Cellulophaga</taxon>
    </lineage>
</organism>
<proteinExistence type="predicted"/>
<dbReference type="PANTHER" id="PTHR37291">
    <property type="entry name" value="5-METHYLCYTOSINE-SPECIFIC RESTRICTION ENZYME B"/>
    <property type="match status" value="1"/>
</dbReference>
<dbReference type="Pfam" id="PF07728">
    <property type="entry name" value="AAA_5"/>
    <property type="match status" value="1"/>
</dbReference>
<feature type="domain" description="AAA+ ATPase" evidence="1">
    <location>
        <begin position="251"/>
        <end position="598"/>
    </location>
</feature>
<dbReference type="RefSeq" id="WP_217637581.1">
    <property type="nucleotide sequence ID" value="NZ_FNBD01000006.1"/>
</dbReference>
<name>A0A1G7HF93_9FLAO</name>
<dbReference type="GO" id="GO:0016887">
    <property type="term" value="F:ATP hydrolysis activity"/>
    <property type="evidence" value="ECO:0007669"/>
    <property type="project" value="InterPro"/>
</dbReference>
<sequence length="726" mass="83876">MENLNEKLNLKNVKYWALGFNSNFDRLSFFKKEEYWQAIDYAIDDPRPAAKKARRLFKEIQVGDFILIKGYGGSHDLIVHFKAQVLSKDSENERLELQKVNGLLYKGKAPRGAGAGIWHDTILQVKREKDIELLFGENVKDMKSAFIDWMIEKSKPNYFNNDKLKWSNYLDDSLNYFKKDIFQCTATNYKEIISLIEQTMNANKPLFYKNDGAKDSGKLAAILGKENYTKFLEGYFNDEDILINQKSSYRRPLNQILFGPPGTGKTYRTISNAIAIVNPDFDLNQKRSIIKKEYNRLSQEGSIIFTTFHQSMSYEDFVEGIKPKIGKEANVQYVIEDGVFKCMIKNALSEYLQLNSSDSEDFETLYLKYIETLKPFQKSREGLFKTKTGVELMLANVNESSILVKYLWSNNKKEKEGQHTFSVTKEKLKRVLLEEVVPSEVRSLKAELHPLVGHIHCELFAVYKNFYDFVISQNGSIETVKYNPKDLIFDDVMEEITTLTKEEIKNKPVKNSVLIIDEINRGNVSGIFGELITLLEKDKRIGEEEEILVKLPYSKKEFGIPLNLHIIGTMNTADRSVESLDTALRRRFEFKEMMPNYDVIKSEEVDGIKLADILKTINERIALLIDRDHTIGHSYFFGINTKEELANAFNNKIVPLLQEYFYGDYGKIGLVLGEGFVEEQKNKELKFSSFKYEGKEDFIAPTYHLKKVTFESIIEAVKNIFNTDNN</sequence>
<dbReference type="EMBL" id="FNBD01000006">
    <property type="protein sequence ID" value="SDE99085.1"/>
    <property type="molecule type" value="Genomic_DNA"/>
</dbReference>
<dbReference type="InterPro" id="IPR011704">
    <property type="entry name" value="ATPase_dyneun-rel_AAA"/>
</dbReference>
<dbReference type="InterPro" id="IPR027417">
    <property type="entry name" value="P-loop_NTPase"/>
</dbReference>
<dbReference type="InterPro" id="IPR003593">
    <property type="entry name" value="AAA+_ATPase"/>
</dbReference>
<dbReference type="Gene3D" id="3.40.50.300">
    <property type="entry name" value="P-loop containing nucleotide triphosphate hydrolases"/>
    <property type="match status" value="1"/>
</dbReference>
<evidence type="ECO:0000259" key="1">
    <source>
        <dbReference type="SMART" id="SM00382"/>
    </source>
</evidence>
<dbReference type="GO" id="GO:0005524">
    <property type="term" value="F:ATP binding"/>
    <property type="evidence" value="ECO:0007669"/>
    <property type="project" value="InterPro"/>
</dbReference>
<reference evidence="3" key="1">
    <citation type="submission" date="2016-10" db="EMBL/GenBank/DDBJ databases">
        <authorList>
            <person name="Varghese N."/>
            <person name="Submissions S."/>
        </authorList>
    </citation>
    <scope>NUCLEOTIDE SEQUENCE [LARGE SCALE GENOMIC DNA]</scope>
    <source>
        <strain evidence="3">DSM 24729</strain>
    </source>
</reference>
<dbReference type="Proteomes" id="UP000182114">
    <property type="component" value="Unassembled WGS sequence"/>
</dbReference>
<dbReference type="SMART" id="SM00382">
    <property type="entry name" value="AAA"/>
    <property type="match status" value="1"/>
</dbReference>
<protein>
    <submittedName>
        <fullName evidence="2">AAA domain (Dynein-related subfamily)</fullName>
    </submittedName>
</protein>
<keyword evidence="3" id="KW-1185">Reference proteome</keyword>
<evidence type="ECO:0000313" key="3">
    <source>
        <dbReference type="Proteomes" id="UP000182114"/>
    </source>
</evidence>
<evidence type="ECO:0000313" key="2">
    <source>
        <dbReference type="EMBL" id="SDE99085.1"/>
    </source>
</evidence>
<dbReference type="InterPro" id="IPR052934">
    <property type="entry name" value="Methyl-DNA_Rec/Restrict_Enz"/>
</dbReference>
<gene>
    <name evidence="2" type="ORF">SAMN04487992_10637</name>
</gene>
<dbReference type="AlphaFoldDB" id="A0A1G7HF93"/>
<dbReference type="PANTHER" id="PTHR37291:SF1">
    <property type="entry name" value="TYPE IV METHYL-DIRECTED RESTRICTION ENZYME ECOKMCRB SUBUNIT"/>
    <property type="match status" value="1"/>
</dbReference>
<accession>A0A1G7HF93</accession>